<evidence type="ECO:0000313" key="1">
    <source>
        <dbReference type="EMBL" id="MDC5738578.1"/>
    </source>
</evidence>
<reference evidence="1" key="1">
    <citation type="submission" date="2022-11" db="EMBL/GenBank/DDBJ databases">
        <title>Role of the vibriolysin VemA secreted by the emergent pathogen Vibrio europaeus in the colonization of Manila clam mucus.</title>
        <authorList>
            <person name="Martinez C."/>
            <person name="Rodriguez S."/>
            <person name="Vences A."/>
            <person name="Barja J.L."/>
            <person name="Toranzo A.E."/>
            <person name="Dubert J."/>
        </authorList>
    </citation>
    <scope>NUCLEOTIDE SEQUENCE</scope>
    <source>
        <strain evidence="1">3454</strain>
    </source>
</reference>
<dbReference type="RefSeq" id="WP_272236673.1">
    <property type="nucleotide sequence ID" value="NZ_JAPFIQ010000013.1"/>
</dbReference>
<name>A0ABT5GMT7_9VIBR</name>
<keyword evidence="2" id="KW-1185">Reference proteome</keyword>
<dbReference type="EMBL" id="JAPFIT010000005">
    <property type="protein sequence ID" value="MDC5738578.1"/>
    <property type="molecule type" value="Genomic_DNA"/>
</dbReference>
<organism evidence="1 2">
    <name type="scientific">Vibrio europaeus</name>
    <dbReference type="NCBI Taxonomy" id="300876"/>
    <lineage>
        <taxon>Bacteria</taxon>
        <taxon>Pseudomonadati</taxon>
        <taxon>Pseudomonadota</taxon>
        <taxon>Gammaproteobacteria</taxon>
        <taxon>Vibrionales</taxon>
        <taxon>Vibrionaceae</taxon>
        <taxon>Vibrio</taxon>
        <taxon>Vibrio oreintalis group</taxon>
    </lineage>
</organism>
<protein>
    <submittedName>
        <fullName evidence="1">Uncharacterized protein</fullName>
    </submittedName>
</protein>
<proteinExistence type="predicted"/>
<comment type="caution">
    <text evidence="1">The sequence shown here is derived from an EMBL/GenBank/DDBJ whole genome shotgun (WGS) entry which is preliminary data.</text>
</comment>
<gene>
    <name evidence="1" type="ORF">OPW20_00795</name>
</gene>
<dbReference type="Proteomes" id="UP001150001">
    <property type="component" value="Unassembled WGS sequence"/>
</dbReference>
<sequence length="74" mass="8435">MAIDNDQGMVGKVIFRNKRNAQRYVVDLKENSRTTDTKKAGCGDRLFLCDRQLETNHTPQFVGYNSSGLFVHTQ</sequence>
<evidence type="ECO:0000313" key="2">
    <source>
        <dbReference type="Proteomes" id="UP001150001"/>
    </source>
</evidence>
<accession>A0ABT5GMT7</accession>